<dbReference type="InterPro" id="IPR000067">
    <property type="entry name" value="FlgMring_FliF"/>
</dbReference>
<dbReference type="InterPro" id="IPR043427">
    <property type="entry name" value="YscJ/FliF"/>
</dbReference>
<keyword evidence="1" id="KW-1133">Transmembrane helix</keyword>
<dbReference type="PANTHER" id="PTHR30046:SF0">
    <property type="entry name" value="FLAGELLAR M-RING PROTEIN"/>
    <property type="match status" value="1"/>
</dbReference>
<dbReference type="Proteomes" id="UP000886289">
    <property type="component" value="Unassembled WGS sequence"/>
</dbReference>
<name>A0A7C0Y3B0_DESA2</name>
<dbReference type="AlphaFoldDB" id="A0A7C0Y3B0"/>
<organism evidence="3">
    <name type="scientific">Desulfofervidus auxilii</name>
    <dbReference type="NCBI Taxonomy" id="1621989"/>
    <lineage>
        <taxon>Bacteria</taxon>
        <taxon>Pseudomonadati</taxon>
        <taxon>Thermodesulfobacteriota</taxon>
        <taxon>Candidatus Desulfofervidia</taxon>
        <taxon>Candidatus Desulfofervidales</taxon>
        <taxon>Candidatus Desulfofervidaceae</taxon>
        <taxon>Candidatus Desulfofervidus</taxon>
    </lineage>
</organism>
<accession>A0A7C0Y3B0</accession>
<comment type="caution">
    <text evidence="3">The sequence shown here is derived from an EMBL/GenBank/DDBJ whole genome shotgun (WGS) entry which is preliminary data.</text>
</comment>
<dbReference type="EMBL" id="DRBS01000027">
    <property type="protein sequence ID" value="HDD43358.1"/>
    <property type="molecule type" value="Genomic_DNA"/>
</dbReference>
<sequence length="266" mass="30214">KVSVEMDFSKLEKTQELYDPELKVARSEQVTEEIASGSENIPAGIPGVVSNLPQTQATASSTKTTPYQQKRTNKIVNYEITKTIQHITEPMGKIRKISAAVLVDGVYKEIEGEMRYFPRTEEEIEKFKAIVEKAIGFSKERGDQVEVVNIPFDQTFFKEQAKIEKEMENIAKRQWWYQLAISVIKGIVLLVLIFTLIRLLKNLTKSITPEVSVPKELPKPVKELEATVGALPAEKDLEEMKEEIKQIAQKEPARLAQVAQAWLKEE</sequence>
<dbReference type="GO" id="GO:0003774">
    <property type="term" value="F:cytoskeletal motor activity"/>
    <property type="evidence" value="ECO:0007669"/>
    <property type="project" value="InterPro"/>
</dbReference>
<dbReference type="Pfam" id="PF08345">
    <property type="entry name" value="YscJ_FliF_C"/>
    <property type="match status" value="1"/>
</dbReference>
<evidence type="ECO:0000256" key="1">
    <source>
        <dbReference type="SAM" id="Phobius"/>
    </source>
</evidence>
<reference evidence="3" key="1">
    <citation type="journal article" date="2020" name="mSystems">
        <title>Genome- and Community-Level Interaction Insights into Carbon Utilization and Element Cycling Functions of Hydrothermarchaeota in Hydrothermal Sediment.</title>
        <authorList>
            <person name="Zhou Z."/>
            <person name="Liu Y."/>
            <person name="Xu W."/>
            <person name="Pan J."/>
            <person name="Luo Z.H."/>
            <person name="Li M."/>
        </authorList>
    </citation>
    <scope>NUCLEOTIDE SEQUENCE [LARGE SCALE GENOMIC DNA]</scope>
    <source>
        <strain evidence="3">HyVt-233</strain>
    </source>
</reference>
<protein>
    <recommendedName>
        <fullName evidence="2">Flagellar M-ring C-terminal domain-containing protein</fullName>
    </recommendedName>
</protein>
<proteinExistence type="predicted"/>
<feature type="domain" description="Flagellar M-ring C-terminal" evidence="2">
    <location>
        <begin position="1"/>
        <end position="152"/>
    </location>
</feature>
<dbReference type="PANTHER" id="PTHR30046">
    <property type="entry name" value="FLAGELLAR M-RING PROTEIN"/>
    <property type="match status" value="1"/>
</dbReference>
<gene>
    <name evidence="3" type="ORF">ENG63_00650</name>
</gene>
<keyword evidence="1" id="KW-0472">Membrane</keyword>
<evidence type="ECO:0000259" key="2">
    <source>
        <dbReference type="Pfam" id="PF08345"/>
    </source>
</evidence>
<feature type="transmembrane region" description="Helical" evidence="1">
    <location>
        <begin position="175"/>
        <end position="197"/>
    </location>
</feature>
<evidence type="ECO:0000313" key="3">
    <source>
        <dbReference type="EMBL" id="HDD43358.1"/>
    </source>
</evidence>
<dbReference type="PRINTS" id="PR01009">
    <property type="entry name" value="FLGMRINGFLIF"/>
</dbReference>
<dbReference type="InterPro" id="IPR013556">
    <property type="entry name" value="Flag_M-ring_C"/>
</dbReference>
<feature type="non-terminal residue" evidence="3">
    <location>
        <position position="1"/>
    </location>
</feature>
<dbReference type="GO" id="GO:0009431">
    <property type="term" value="C:bacterial-type flagellum basal body, MS ring"/>
    <property type="evidence" value="ECO:0007669"/>
    <property type="project" value="InterPro"/>
</dbReference>
<keyword evidence="1" id="KW-0812">Transmembrane</keyword>
<dbReference type="GO" id="GO:0071973">
    <property type="term" value="P:bacterial-type flagellum-dependent cell motility"/>
    <property type="evidence" value="ECO:0007669"/>
    <property type="project" value="InterPro"/>
</dbReference>